<proteinExistence type="inferred from homology"/>
<reference evidence="12 13" key="1">
    <citation type="journal article" date="2014" name="ISME J.">
        <title>Ecophysiology of Thioploca ingrica as revealed by the complete genome sequence supplemented with proteomic evidence.</title>
        <authorList>
            <person name="Kojima H."/>
            <person name="Ogura Y."/>
            <person name="Yamamoto N."/>
            <person name="Togashi T."/>
            <person name="Mori H."/>
            <person name="Watanabe T."/>
            <person name="Nemoto F."/>
            <person name="Kurokawa K."/>
            <person name="Hayashi T."/>
            <person name="Fukui M."/>
        </authorList>
    </citation>
    <scope>NUCLEOTIDE SEQUENCE [LARGE SCALE GENOMIC DNA]</scope>
</reference>
<dbReference type="Gene3D" id="2.30.42.10">
    <property type="match status" value="1"/>
</dbReference>
<evidence type="ECO:0000256" key="8">
    <source>
        <dbReference type="ARBA" id="ARBA00022989"/>
    </source>
</evidence>
<evidence type="ECO:0000256" key="1">
    <source>
        <dbReference type="ARBA" id="ARBA00004533"/>
    </source>
</evidence>
<comment type="similarity">
    <text evidence="2">Belongs to the GSP C family.</text>
</comment>
<evidence type="ECO:0000256" key="4">
    <source>
        <dbReference type="ARBA" id="ARBA00022475"/>
    </source>
</evidence>
<keyword evidence="13" id="KW-1185">Reference proteome</keyword>
<feature type="domain" description="Type II secretion system protein GspC N-terminal" evidence="11">
    <location>
        <begin position="50"/>
        <end position="165"/>
    </location>
</feature>
<dbReference type="AlphaFoldDB" id="A0A090AHS3"/>
<dbReference type="Pfam" id="PF11356">
    <property type="entry name" value="T2SSC"/>
    <property type="match status" value="1"/>
</dbReference>
<evidence type="ECO:0000256" key="9">
    <source>
        <dbReference type="ARBA" id="ARBA00023136"/>
    </source>
</evidence>
<evidence type="ECO:0000256" key="6">
    <source>
        <dbReference type="ARBA" id="ARBA00022692"/>
    </source>
</evidence>
<dbReference type="Gene3D" id="2.30.30.830">
    <property type="match status" value="1"/>
</dbReference>
<name>A0A090AHS3_9GAMM</name>
<evidence type="ECO:0000256" key="2">
    <source>
        <dbReference type="ARBA" id="ARBA00007986"/>
    </source>
</evidence>
<keyword evidence="9 10" id="KW-0472">Membrane</keyword>
<keyword evidence="6 10" id="KW-0812">Transmembrane</keyword>
<dbReference type="InterPro" id="IPR036034">
    <property type="entry name" value="PDZ_sf"/>
</dbReference>
<dbReference type="GO" id="GO:0015627">
    <property type="term" value="C:type II protein secretion system complex"/>
    <property type="evidence" value="ECO:0007669"/>
    <property type="project" value="InterPro"/>
</dbReference>
<protein>
    <submittedName>
        <fullName evidence="12">General secretion pathway protein C</fullName>
    </submittedName>
</protein>
<dbReference type="GO" id="GO:0005886">
    <property type="term" value="C:plasma membrane"/>
    <property type="evidence" value="ECO:0007669"/>
    <property type="project" value="UniProtKB-SubCell"/>
</dbReference>
<evidence type="ECO:0000259" key="11">
    <source>
        <dbReference type="Pfam" id="PF11356"/>
    </source>
</evidence>
<keyword evidence="8 10" id="KW-1133">Transmembrane helix</keyword>
<dbReference type="KEGG" id="tig:THII_0590"/>
<keyword evidence="4" id="KW-1003">Cell membrane</keyword>
<evidence type="ECO:0000256" key="3">
    <source>
        <dbReference type="ARBA" id="ARBA00022448"/>
    </source>
</evidence>
<evidence type="ECO:0000256" key="10">
    <source>
        <dbReference type="SAM" id="Phobius"/>
    </source>
</evidence>
<dbReference type="HOGENOM" id="CLU_930450_0_0_6"/>
<dbReference type="STRING" id="40754.THII_0590"/>
<dbReference type="InterPro" id="IPR024961">
    <property type="entry name" value="T2SS_GspC_N"/>
</dbReference>
<dbReference type="NCBIfam" id="TIGR01713">
    <property type="entry name" value="typeII_sec_gspC"/>
    <property type="match status" value="1"/>
</dbReference>
<dbReference type="GO" id="GO:0015628">
    <property type="term" value="P:protein secretion by the type II secretion system"/>
    <property type="evidence" value="ECO:0007669"/>
    <property type="project" value="InterPro"/>
</dbReference>
<keyword evidence="7" id="KW-0653">Protein transport</keyword>
<keyword evidence="3" id="KW-0813">Transport</keyword>
<accession>A0A090AHS3</accession>
<dbReference type="SUPFAM" id="SSF50156">
    <property type="entry name" value="PDZ domain-like"/>
    <property type="match status" value="1"/>
</dbReference>
<dbReference type="OrthoDB" id="1491375at2"/>
<evidence type="ECO:0000313" key="13">
    <source>
        <dbReference type="Proteomes" id="UP000031623"/>
    </source>
</evidence>
<dbReference type="Proteomes" id="UP000031623">
    <property type="component" value="Chromosome"/>
</dbReference>
<feature type="transmembrane region" description="Helical" evidence="10">
    <location>
        <begin position="7"/>
        <end position="34"/>
    </location>
</feature>
<dbReference type="InterPro" id="IPR001639">
    <property type="entry name" value="T2SS_protein-GspC"/>
</dbReference>
<evidence type="ECO:0000313" key="12">
    <source>
        <dbReference type="EMBL" id="BAP54887.1"/>
    </source>
</evidence>
<dbReference type="EMBL" id="AP014633">
    <property type="protein sequence ID" value="BAP54887.1"/>
    <property type="molecule type" value="Genomic_DNA"/>
</dbReference>
<keyword evidence="5" id="KW-0997">Cell inner membrane</keyword>
<evidence type="ECO:0000256" key="7">
    <source>
        <dbReference type="ARBA" id="ARBA00022927"/>
    </source>
</evidence>
<sequence length="299" mass="33149">MNKFNNLLMRFIVSTQWIIFINLGLCGIIGYSVVELFLASSTTNLVHRIPHNRLFSRFDQIQPSAKVTLDISALKQAYLFGKLPTISTTSTTDVQTLPQTHLDLKLHGIYYSSNHHTSLAMIADSLGKTNFYHTNESLPGGAILHEIHEKQVTLSRNGQIEILNLLDSKKSIPIVNTIGEAKNVQNSSNADELSPGQLLGHYQHQLQTDPNSLMKLIRISPINQAGRLVGYQINPGQDTHLLARFNLQPGDILTTLNGVKLDSPINGLSVIQPLATAEQINLEILREGQPLSFSFNVEK</sequence>
<evidence type="ECO:0000256" key="5">
    <source>
        <dbReference type="ARBA" id="ARBA00022519"/>
    </source>
</evidence>
<organism evidence="12 13">
    <name type="scientific">Thioploca ingrica</name>
    <dbReference type="NCBI Taxonomy" id="40754"/>
    <lineage>
        <taxon>Bacteria</taxon>
        <taxon>Pseudomonadati</taxon>
        <taxon>Pseudomonadota</taxon>
        <taxon>Gammaproteobacteria</taxon>
        <taxon>Thiotrichales</taxon>
        <taxon>Thiotrichaceae</taxon>
        <taxon>Thioploca</taxon>
    </lineage>
</organism>
<gene>
    <name evidence="12" type="ORF">THII_0590</name>
</gene>
<comment type="subcellular location">
    <subcellularLocation>
        <location evidence="1">Cell inner membrane</location>
    </subcellularLocation>
</comment>